<protein>
    <submittedName>
        <fullName evidence="4">Peptidase family M23</fullName>
    </submittedName>
</protein>
<keyword evidence="2" id="KW-0732">Signal</keyword>
<reference evidence="4 5" key="1">
    <citation type="submission" date="2016-10" db="EMBL/GenBank/DDBJ databases">
        <authorList>
            <person name="de Groot N.N."/>
        </authorList>
    </citation>
    <scope>NUCLEOTIDE SEQUENCE [LARGE SCALE GENOMIC DNA]</scope>
    <source>
        <strain evidence="5">E92,LMG 26720,CCM 7988</strain>
    </source>
</reference>
<dbReference type="EMBL" id="FOXH01000011">
    <property type="protein sequence ID" value="SFQ15353.1"/>
    <property type="molecule type" value="Genomic_DNA"/>
</dbReference>
<dbReference type="InterPro" id="IPR050570">
    <property type="entry name" value="Cell_wall_metabolism_enzyme"/>
</dbReference>
<dbReference type="Gene3D" id="2.70.70.10">
    <property type="entry name" value="Glucose Permease (Domain IIA)"/>
    <property type="match status" value="1"/>
</dbReference>
<dbReference type="AlphaFoldDB" id="A0A1I5W6S8"/>
<feature type="region of interest" description="Disordered" evidence="1">
    <location>
        <begin position="640"/>
        <end position="668"/>
    </location>
</feature>
<dbReference type="SUPFAM" id="SSF51261">
    <property type="entry name" value="Duplicated hybrid motif"/>
    <property type="match status" value="1"/>
</dbReference>
<feature type="domain" description="M23ase beta-sheet core" evidence="3">
    <location>
        <begin position="55"/>
        <end position="112"/>
    </location>
</feature>
<name>A0A1I5W6S8_9BACT</name>
<feature type="chain" id="PRO_5011607450" evidence="2">
    <location>
        <begin position="20"/>
        <end position="668"/>
    </location>
</feature>
<gene>
    <name evidence="4" type="ORF">SAMN04515674_11112</name>
</gene>
<dbReference type="RefSeq" id="WP_092018406.1">
    <property type="nucleotide sequence ID" value="NZ_FOXH01000011.1"/>
</dbReference>
<dbReference type="GO" id="GO:0004222">
    <property type="term" value="F:metalloendopeptidase activity"/>
    <property type="evidence" value="ECO:0007669"/>
    <property type="project" value="TreeGrafter"/>
</dbReference>
<sequence length="668" mass="74871">MKFKLSLLLFGLMPLLASAQKNQLSYPKGYFQFPINPNHRNYLAGGMGDLRTNHFHAGIDIKTQGREGLPVYAAAEGYISKVAVSSGGYGNVIFITHPNGFITVYGHLREFAEPLAAFVKKTRFEKETFDIDLSPESGQFKVSKGQLIAFSGNTGGSAGPHLHFEIRDSKNNVLNPLNFGFTEIEDNIPPVFNQLIVKPMSISSSINGEFARKSYYPIRNSDGVYRLSEHIKASGEIGLELLAVDKMNGTYNSNGLSCAELFIDGKEVFYFHLEQFPHEVQRDFNIFEDYGLEKIQGKRFQKLFIDDGNTIPIYHPSDSKGKLKIEEGKTYEAVIKIFDQFENGSTLKFTITGQKEEKSKITTPNSLPTQINISVDDNTLIIKSKNLKTVNSSAKIMLPKGVVAELPIEYVKNNEAVFLWDLRKGLPESISIDGSERQFIFRKAILPDEKTEFNSPNLNVTFGKNMVFDTLYLETNYAGNTFTIGQSTTPLRGTISASFKTENQPALPDKTSVYRISGYSRSFLGGKWSGNRIEFNTNTLGVFSILSDTIPPVARIVSRSKDYFAFRISDNLSGLKKFKASIGGEYILTDYDYKRALLWSVKKDSTQKFEGELLLELEDNQGNTSIFKTDMNAPPLVIHAKHQAKKEKKKGTKALKGSPKKKVRHKRK</sequence>
<evidence type="ECO:0000256" key="1">
    <source>
        <dbReference type="SAM" id="MobiDB-lite"/>
    </source>
</evidence>
<dbReference type="Pfam" id="PF01551">
    <property type="entry name" value="Peptidase_M23"/>
    <property type="match status" value="2"/>
</dbReference>
<dbReference type="STRING" id="1079859.SAMN04515674_11112"/>
<evidence type="ECO:0000313" key="5">
    <source>
        <dbReference type="Proteomes" id="UP000199306"/>
    </source>
</evidence>
<evidence type="ECO:0000259" key="3">
    <source>
        <dbReference type="Pfam" id="PF01551"/>
    </source>
</evidence>
<accession>A0A1I5W6S8</accession>
<dbReference type="OrthoDB" id="9810477at2"/>
<dbReference type="PANTHER" id="PTHR21666">
    <property type="entry name" value="PEPTIDASE-RELATED"/>
    <property type="match status" value="1"/>
</dbReference>
<keyword evidence="5" id="KW-1185">Reference proteome</keyword>
<feature type="signal peptide" evidence="2">
    <location>
        <begin position="1"/>
        <end position="19"/>
    </location>
</feature>
<evidence type="ECO:0000313" key="4">
    <source>
        <dbReference type="EMBL" id="SFQ15353.1"/>
    </source>
</evidence>
<proteinExistence type="predicted"/>
<dbReference type="InterPro" id="IPR011055">
    <property type="entry name" value="Dup_hybrid_motif"/>
</dbReference>
<dbReference type="CDD" id="cd12797">
    <property type="entry name" value="M23_peptidase"/>
    <property type="match status" value="1"/>
</dbReference>
<organism evidence="4 5">
    <name type="scientific">Pseudarcicella hirudinis</name>
    <dbReference type="NCBI Taxonomy" id="1079859"/>
    <lineage>
        <taxon>Bacteria</taxon>
        <taxon>Pseudomonadati</taxon>
        <taxon>Bacteroidota</taxon>
        <taxon>Cytophagia</taxon>
        <taxon>Cytophagales</taxon>
        <taxon>Flectobacillaceae</taxon>
        <taxon>Pseudarcicella</taxon>
    </lineage>
</organism>
<dbReference type="PANTHER" id="PTHR21666:SF270">
    <property type="entry name" value="MUREIN HYDROLASE ACTIVATOR ENVC"/>
    <property type="match status" value="1"/>
</dbReference>
<feature type="domain" description="M23ase beta-sheet core" evidence="3">
    <location>
        <begin position="141"/>
        <end position="172"/>
    </location>
</feature>
<evidence type="ECO:0000256" key="2">
    <source>
        <dbReference type="SAM" id="SignalP"/>
    </source>
</evidence>
<dbReference type="Proteomes" id="UP000199306">
    <property type="component" value="Unassembled WGS sequence"/>
</dbReference>
<dbReference type="InterPro" id="IPR016047">
    <property type="entry name" value="M23ase_b-sheet_dom"/>
</dbReference>